<name>A0A927GM89_STRGL</name>
<evidence type="ECO:0000256" key="1">
    <source>
        <dbReference type="SAM" id="MobiDB-lite"/>
    </source>
</evidence>
<dbReference type="EMBL" id="JACWUS010000001">
    <property type="protein sequence ID" value="MBD2828063.1"/>
    <property type="molecule type" value="Genomic_DNA"/>
</dbReference>
<feature type="region of interest" description="Disordered" evidence="1">
    <location>
        <begin position="196"/>
        <end position="228"/>
    </location>
</feature>
<organism evidence="2">
    <name type="scientific">Streptomyces globisporus</name>
    <dbReference type="NCBI Taxonomy" id="1908"/>
    <lineage>
        <taxon>Bacteria</taxon>
        <taxon>Bacillati</taxon>
        <taxon>Actinomycetota</taxon>
        <taxon>Actinomycetes</taxon>
        <taxon>Kitasatosporales</taxon>
        <taxon>Streptomycetaceae</taxon>
        <taxon>Streptomyces</taxon>
    </lineage>
</organism>
<evidence type="ECO:0000313" key="2">
    <source>
        <dbReference type="EMBL" id="MBD2828063.1"/>
    </source>
</evidence>
<protein>
    <submittedName>
        <fullName evidence="2">Uncharacterized protein</fullName>
    </submittedName>
</protein>
<reference evidence="2" key="1">
    <citation type="journal article" date="2020" name="PLoS ONE">
        <title>Isolation and characterization of Streptomyces bacteriophages and Streptomyces strains encoding biosynthetic arsenals: Streptomyces strains and phages for antibiotic discovery.</title>
        <authorList>
            <person name="Montano E.T."/>
            <person name="Nideffer J.F."/>
            <person name="Brumage L."/>
            <person name="Erb M."/>
            <person name="Derman A.I."/>
            <person name="Davis J.P."/>
            <person name="Estrada E."/>
            <person name="Fu S."/>
            <person name="Le D."/>
            <person name="Vuppala A."/>
            <person name="Tran C."/>
            <person name="Luterstein E."/>
            <person name="Lakkaraju S."/>
            <person name="Panchagnula S."/>
            <person name="Ren C."/>
            <person name="Doan J."/>
            <person name="Tran S."/>
            <person name="Soriano J."/>
            <person name="Fujita Y."/>
            <person name="Gutala P."/>
            <person name="Fujii Q."/>
            <person name="Lee M."/>
            <person name="Bui A."/>
            <person name="Villarreal C."/>
            <person name="Shing S.R."/>
            <person name="Kim S."/>
            <person name="Freeman D."/>
            <person name="Racha V."/>
            <person name="Ho A."/>
            <person name="Kumar P."/>
            <person name="Falah K."/>
            <person name="Dawson T."/>
            <person name="Enustun E."/>
            <person name="Prichard A."/>
            <person name="Gomez A."/>
            <person name="Khanna K."/>
            <person name="Trigg S."/>
            <person name="Fernandez L."/>
            <person name="Pogliano K."/>
            <person name="Pogliano J."/>
        </authorList>
    </citation>
    <scope>NUCLEOTIDE SEQUENCE</scope>
    <source>
        <strain evidence="2">QF2</strain>
    </source>
</reference>
<comment type="caution">
    <text evidence="2">The sequence shown here is derived from an EMBL/GenBank/DDBJ whole genome shotgun (WGS) entry which is preliminary data.</text>
</comment>
<accession>A0A927GM89</accession>
<sequence length="319" mass="33655">MSTGVHVPEYQQDCELVAGEDLARSPAFWLAHVLMAMGKYEEPAERYGVDAAEFDGVVDRLSDPEEPWPVFRVGCGGGHTVHAVYVNWEDGSSVDFFVRHPAWGRLGHLGQCGADAAGPGLAWTELLALAGGVPEGGEGLTDPSERLLLLLPLLGDADLPGEARDTVARALAHCGIRAEAAGDLAAVLLAGRTRSAGPGGLSPTAARSPCARPRTVPGACPSLSGSRRTGPRRWPLFWVGPPGRVGRRTLSCAVEAALMFHRAIRAKSWAGPRAEPGPTVWIRAQCGIGPLLEAGVRPSLLPWRRAGSRAVKAGAQWSP</sequence>
<proteinExistence type="predicted"/>
<dbReference type="AlphaFoldDB" id="A0A927GM89"/>
<gene>
    <name evidence="2" type="ORF">ID875_06385</name>
</gene>